<dbReference type="SMART" id="SM00387">
    <property type="entry name" value="HATPase_c"/>
    <property type="match status" value="1"/>
</dbReference>
<feature type="domain" description="Histidine kinase" evidence="10">
    <location>
        <begin position="566"/>
        <end position="799"/>
    </location>
</feature>
<dbReference type="EC" id="2.7.13.3" evidence="2"/>
<reference evidence="11 12" key="1">
    <citation type="journal article" date="2011" name="Stand. Genomic Sci.">
        <title>Complete genome sequence of Haliscomenobacter hydrossis type strain (O).</title>
        <authorList>
            <consortium name="US DOE Joint Genome Institute (JGI-PGF)"/>
            <person name="Daligault H."/>
            <person name="Lapidus A."/>
            <person name="Zeytun A."/>
            <person name="Nolan M."/>
            <person name="Lucas S."/>
            <person name="Del Rio T.G."/>
            <person name="Tice H."/>
            <person name="Cheng J.F."/>
            <person name="Tapia R."/>
            <person name="Han C."/>
            <person name="Goodwin L."/>
            <person name="Pitluck S."/>
            <person name="Liolios K."/>
            <person name="Pagani I."/>
            <person name="Ivanova N."/>
            <person name="Huntemann M."/>
            <person name="Mavromatis K."/>
            <person name="Mikhailova N."/>
            <person name="Pati A."/>
            <person name="Chen A."/>
            <person name="Palaniappan K."/>
            <person name="Land M."/>
            <person name="Hauser L."/>
            <person name="Brambilla E.M."/>
            <person name="Rohde M."/>
            <person name="Verbarg S."/>
            <person name="Goker M."/>
            <person name="Bristow J."/>
            <person name="Eisen J.A."/>
            <person name="Markowitz V."/>
            <person name="Hugenholtz P."/>
            <person name="Kyrpides N.C."/>
            <person name="Klenk H.P."/>
            <person name="Woyke T."/>
        </authorList>
    </citation>
    <scope>NUCLEOTIDE SEQUENCE [LARGE SCALE GENOMIC DNA]</scope>
    <source>
        <strain evidence="12">ATCC 27775 / DSM 1100 / LMG 10767 / O</strain>
    </source>
</reference>
<dbReference type="OrthoDB" id="9816482at2"/>
<name>F4KZT1_HALH1</name>
<keyword evidence="3" id="KW-0597">Phosphoprotein</keyword>
<evidence type="ECO:0000256" key="7">
    <source>
        <dbReference type="ARBA" id="ARBA00022840"/>
    </source>
</evidence>
<dbReference type="PRINTS" id="PR00344">
    <property type="entry name" value="BCTRLSENSOR"/>
</dbReference>
<dbReference type="Pfam" id="PF02518">
    <property type="entry name" value="HATPase_c"/>
    <property type="match status" value="1"/>
</dbReference>
<dbReference type="Gene3D" id="3.30.565.10">
    <property type="entry name" value="Histidine kinase-like ATPase, C-terminal domain"/>
    <property type="match status" value="2"/>
</dbReference>
<sequence length="801" mass="92405">MSQIPFSVSARTAQLIGQQNFSTAEGAVIELVKNCYDADAKNAIILFDNLDQDPLNRALFIFDNGDGMTERIILDHWMMIGTDNKEDDFETGSGRIKTGAKGIGRFALDRLGVTSEMFTLPKNEDNGYYWKVNWNDFKRKGISISEVTATLEILPEFDYKKKVFELSDNFPQIQTFFSEKNIDLTKGTVIKISGLKEQWTNEEISSLFESLEILIPPREQPIFNISLFSKQSPNEYGELSGVYYDDFDYKLSAEYLDNETKSVVISIERNELDIKKIEKEYMDVFSMPQMRNSPFDFESFKKQKVEYSIRLNELVKGQTDVDKSDLLNKIGKFGFAFYFLKNTKSDDKSESNTQKYPYKEFNSATRKAWLKKFGGVKIFRDDFRVRPYGEYGQDWLKLGERQAQSPQGAGQRIGAYRIRPNQISGTINISRITNISFQDKSGREGIQENEVFDLFKSLILGIISQFEKDRNIIMYSFSELSKKRNAEDEAKRKAAEEAKRVLDDQRRVEQQDQNASRSNSPNVSTPTETEVTLAKGIQAQVEEIEEKDNEIRLLRSLSGTGLIVASFAHELRSIRTLLVSRTDDLKDVLHKHLVAKEIIKLPLEENPFSMLNHMREQDVQIKHWLDYSLSALKKDKRTRSNLDIAEYFKSFKENWDNALKRRKVSFFILNKLKRQIQIKAFAIDFDTLFNNLLINSLDSFKRRKDNHIRQVTVSFEVDSPFLKIFFSDTGAGLSKDYIQKPEDIFLPFETSKVDKRGNKIGTGLGMYLAKSIVEDYKGEIEILETTDGFKLGIYLPIEKNK</sequence>
<dbReference type="GO" id="GO:0000160">
    <property type="term" value="P:phosphorelay signal transduction system"/>
    <property type="evidence" value="ECO:0007669"/>
    <property type="project" value="UniProtKB-KW"/>
</dbReference>
<proteinExistence type="predicted"/>
<evidence type="ECO:0000259" key="10">
    <source>
        <dbReference type="PROSITE" id="PS50109"/>
    </source>
</evidence>
<dbReference type="InterPro" id="IPR036890">
    <property type="entry name" value="HATPase_C_sf"/>
</dbReference>
<keyword evidence="5" id="KW-0547">Nucleotide-binding</keyword>
<dbReference type="PANTHER" id="PTHR43065:SF10">
    <property type="entry name" value="PEROXIDE STRESS-ACTIVATED HISTIDINE KINASE MAK3"/>
    <property type="match status" value="1"/>
</dbReference>
<dbReference type="InterPro" id="IPR005467">
    <property type="entry name" value="His_kinase_dom"/>
</dbReference>
<dbReference type="PROSITE" id="PS50109">
    <property type="entry name" value="HIS_KIN"/>
    <property type="match status" value="1"/>
</dbReference>
<organism evidence="11 12">
    <name type="scientific">Haliscomenobacter hydrossis (strain ATCC 27775 / DSM 1100 / LMG 10767 / O)</name>
    <dbReference type="NCBI Taxonomy" id="760192"/>
    <lineage>
        <taxon>Bacteria</taxon>
        <taxon>Pseudomonadati</taxon>
        <taxon>Bacteroidota</taxon>
        <taxon>Saprospiria</taxon>
        <taxon>Saprospirales</taxon>
        <taxon>Haliscomenobacteraceae</taxon>
        <taxon>Haliscomenobacter</taxon>
    </lineage>
</organism>
<dbReference type="GO" id="GO:0004673">
    <property type="term" value="F:protein histidine kinase activity"/>
    <property type="evidence" value="ECO:0007669"/>
    <property type="project" value="UniProtKB-EC"/>
</dbReference>
<dbReference type="eggNOG" id="COG4191">
    <property type="taxonomic scope" value="Bacteria"/>
</dbReference>
<feature type="region of interest" description="Disordered" evidence="9">
    <location>
        <begin position="485"/>
        <end position="529"/>
    </location>
</feature>
<reference key="2">
    <citation type="submission" date="2011-04" db="EMBL/GenBank/DDBJ databases">
        <title>Complete sequence of chromosome of Haliscomenobacter hydrossis DSM 1100.</title>
        <authorList>
            <consortium name="US DOE Joint Genome Institute (JGI-PGF)"/>
            <person name="Lucas S."/>
            <person name="Han J."/>
            <person name="Lapidus A."/>
            <person name="Bruce D."/>
            <person name="Goodwin L."/>
            <person name="Pitluck S."/>
            <person name="Peters L."/>
            <person name="Kyrpides N."/>
            <person name="Mavromatis K."/>
            <person name="Ivanova N."/>
            <person name="Ovchinnikova G."/>
            <person name="Pagani I."/>
            <person name="Daligault H."/>
            <person name="Detter J.C."/>
            <person name="Han C."/>
            <person name="Land M."/>
            <person name="Hauser L."/>
            <person name="Markowitz V."/>
            <person name="Cheng J.-F."/>
            <person name="Hugenholtz P."/>
            <person name="Woyke T."/>
            <person name="Wu D."/>
            <person name="Verbarg S."/>
            <person name="Frueling A."/>
            <person name="Brambilla E."/>
            <person name="Klenk H.-P."/>
            <person name="Eisen J.A."/>
        </authorList>
    </citation>
    <scope>NUCLEOTIDE SEQUENCE</scope>
    <source>
        <strain>DSM 1100</strain>
    </source>
</reference>
<evidence type="ECO:0000313" key="11">
    <source>
        <dbReference type="EMBL" id="AEE50517.1"/>
    </source>
</evidence>
<gene>
    <name evidence="11" type="ordered locus">Halhy_2648</name>
</gene>
<keyword evidence="8" id="KW-0902">Two-component regulatory system</keyword>
<dbReference type="Proteomes" id="UP000008461">
    <property type="component" value="Chromosome"/>
</dbReference>
<evidence type="ECO:0000256" key="5">
    <source>
        <dbReference type="ARBA" id="ARBA00022741"/>
    </source>
</evidence>
<keyword evidence="12" id="KW-1185">Reference proteome</keyword>
<keyword evidence="6 11" id="KW-0418">Kinase</keyword>
<evidence type="ECO:0000256" key="1">
    <source>
        <dbReference type="ARBA" id="ARBA00000085"/>
    </source>
</evidence>
<dbReference type="HOGENOM" id="CLU_012281_1_0_10"/>
<dbReference type="EMBL" id="CP002691">
    <property type="protein sequence ID" value="AEE50517.1"/>
    <property type="molecule type" value="Genomic_DNA"/>
</dbReference>
<dbReference type="KEGG" id="hhy:Halhy_2648"/>
<feature type="compositionally biased region" description="Basic and acidic residues" evidence="9">
    <location>
        <begin position="485"/>
        <end position="510"/>
    </location>
</feature>
<protein>
    <recommendedName>
        <fullName evidence="2">histidine kinase</fullName>
        <ecNumber evidence="2">2.7.13.3</ecNumber>
    </recommendedName>
</protein>
<dbReference type="STRING" id="760192.Halhy_2648"/>
<dbReference type="Pfam" id="PF13589">
    <property type="entry name" value="HATPase_c_3"/>
    <property type="match status" value="1"/>
</dbReference>
<comment type="catalytic activity">
    <reaction evidence="1">
        <text>ATP + protein L-histidine = ADP + protein N-phospho-L-histidine.</text>
        <dbReference type="EC" id="2.7.13.3"/>
    </reaction>
</comment>
<keyword evidence="7" id="KW-0067">ATP-binding</keyword>
<dbReference type="InterPro" id="IPR004358">
    <property type="entry name" value="Sig_transdc_His_kin-like_C"/>
</dbReference>
<evidence type="ECO:0000256" key="6">
    <source>
        <dbReference type="ARBA" id="ARBA00022777"/>
    </source>
</evidence>
<accession>F4KZT1</accession>
<evidence type="ECO:0000256" key="2">
    <source>
        <dbReference type="ARBA" id="ARBA00012438"/>
    </source>
</evidence>
<dbReference type="GO" id="GO:0005524">
    <property type="term" value="F:ATP binding"/>
    <property type="evidence" value="ECO:0007669"/>
    <property type="project" value="UniProtKB-KW"/>
</dbReference>
<evidence type="ECO:0000256" key="8">
    <source>
        <dbReference type="ARBA" id="ARBA00023012"/>
    </source>
</evidence>
<keyword evidence="4" id="KW-0808">Transferase</keyword>
<dbReference type="RefSeq" id="WP_013765065.1">
    <property type="nucleotide sequence ID" value="NC_015510.1"/>
</dbReference>
<dbReference type="SUPFAM" id="SSF55874">
    <property type="entry name" value="ATPase domain of HSP90 chaperone/DNA topoisomerase II/histidine kinase"/>
    <property type="match status" value="2"/>
</dbReference>
<evidence type="ECO:0000256" key="4">
    <source>
        <dbReference type="ARBA" id="ARBA00022679"/>
    </source>
</evidence>
<evidence type="ECO:0000256" key="3">
    <source>
        <dbReference type="ARBA" id="ARBA00022553"/>
    </source>
</evidence>
<feature type="compositionally biased region" description="Polar residues" evidence="9">
    <location>
        <begin position="511"/>
        <end position="529"/>
    </location>
</feature>
<evidence type="ECO:0000313" key="12">
    <source>
        <dbReference type="Proteomes" id="UP000008461"/>
    </source>
</evidence>
<dbReference type="PANTHER" id="PTHR43065">
    <property type="entry name" value="SENSOR HISTIDINE KINASE"/>
    <property type="match status" value="1"/>
</dbReference>
<dbReference type="InterPro" id="IPR003594">
    <property type="entry name" value="HATPase_dom"/>
</dbReference>
<evidence type="ECO:0000256" key="9">
    <source>
        <dbReference type="SAM" id="MobiDB-lite"/>
    </source>
</evidence>
<dbReference type="AlphaFoldDB" id="F4KZT1"/>